<dbReference type="AlphaFoldDB" id="A0A836LJ90"/>
<dbReference type="GO" id="GO:0017177">
    <property type="term" value="C:glucosidase II complex"/>
    <property type="evidence" value="ECO:0007669"/>
    <property type="project" value="TreeGrafter"/>
</dbReference>
<dbReference type="RefSeq" id="XP_067759170.1">
    <property type="nucleotide sequence ID" value="XM_067902811.1"/>
</dbReference>
<sequence>MNKGDVSPPAASEGAQTHEEPDDDTTRVTSVASTRHAMAAPTLRQRLVKANDASVTQRSKPAPTALVTPIATFTRTSVVSDSVSRDIFVWSPYRVMCVGFGILIALLLSLLVSFLLLDVYVFDGLDVNITVARLEMAGKGREWFPVWMANLVINSVTASRVNDTHGAVGHGSLGASLSRGRGPAPPPLRKSQGGAPKSPRGGTTSPFERSDATGGHALLATPPPPSTGLRCYTLEEYSDTFLQSHRKPTMPHLFSCGTRVVDLRSEERQEVLAGCQAGVEVKQRHDSLTSPMRGGESSFPSLRVVLTPQEVQWHREVQPTNVVSPRIPLGRVNDDYCDCLDGTDELLTNACSMSGPLTPATSSRWKSYLVSLHSLRLWEAHDVIAQEDSEERGYPLQPRKRGDVEDRLYVSNGPVLPFVCTCGTVRQLLAPSLIGDGIVDCCEAEDEAVLQGTLYRGAAPQRLGEDPTEWEAHNRALEAVRAAMMMQWKQRKVSASQYPSLSPSPYEDKLFPYHTSARAMLVDKGYYSLYTSLEVQQERRTAAAVLKKLYAAGHLIQRSRVEEGWDRLGRHLVGNRTQLQAQLVSVIRELGSLEQYVRRHMDEARTNDPLAAGVSMEQLRRHARLMQMRDGLNSEVQHISLATLHRAYGDHYEYYPLFRRVMHLKASHLVDPSTPPTLDAGIAQQRRERIITPTELDRMNTAAHSARKPAPPLHVDNISVSDYGVEVMRHTLVAQRFDSHDAPHIAQRLGLLPNGNISAYTPDIFNRTTSPFQRAPTIPTGFWQPYRTHRDGRVMVIADPAGDVHLAHRACVAPASTLYRGGGRLQWPTRHPEAPHVVRIPDAQEEKETAKDKIKAASAGETTKEAQMYIPYHTNMPSVLAVDVYDGGIRCEWDSPLSSLQTLRTHVVYLCDTQDEILHWAKNGKCSQEVVIGTPSACTGWALKVATKRLEEIEGRGK</sequence>
<evidence type="ECO:0000313" key="3">
    <source>
        <dbReference type="EMBL" id="KAG5510566.1"/>
    </source>
</evidence>
<keyword evidence="2" id="KW-0812">Transmembrane</keyword>
<name>A0A836LJ90_9TRYP</name>
<proteinExistence type="predicted"/>
<feature type="region of interest" description="Disordered" evidence="1">
    <location>
        <begin position="1"/>
        <end position="31"/>
    </location>
</feature>
<evidence type="ECO:0000256" key="1">
    <source>
        <dbReference type="SAM" id="MobiDB-lite"/>
    </source>
</evidence>
<dbReference type="EMBL" id="JAFJZO010000009">
    <property type="protein sequence ID" value="KAG5510566.1"/>
    <property type="molecule type" value="Genomic_DNA"/>
</dbReference>
<keyword evidence="2" id="KW-0472">Membrane</keyword>
<protein>
    <submittedName>
        <fullName evidence="3">Uncharacterized protein</fullName>
    </submittedName>
</protein>
<dbReference type="KEGG" id="phet:94292888"/>
<feature type="transmembrane region" description="Helical" evidence="2">
    <location>
        <begin position="95"/>
        <end position="117"/>
    </location>
</feature>
<evidence type="ECO:0000313" key="4">
    <source>
        <dbReference type="Proteomes" id="UP000674318"/>
    </source>
</evidence>
<dbReference type="Proteomes" id="UP000674318">
    <property type="component" value="Unassembled WGS sequence"/>
</dbReference>
<dbReference type="InterPro" id="IPR039794">
    <property type="entry name" value="Gtb1-like"/>
</dbReference>
<dbReference type="PANTHER" id="PTHR12630:SF1">
    <property type="entry name" value="GLUCOSIDASE 2 SUBUNIT BETA"/>
    <property type="match status" value="1"/>
</dbReference>
<keyword evidence="4" id="KW-1185">Reference proteome</keyword>
<gene>
    <name evidence="3" type="ORF">JKF63_06863</name>
</gene>
<feature type="compositionally biased region" description="Low complexity" evidence="1">
    <location>
        <begin position="173"/>
        <end position="182"/>
    </location>
</feature>
<comment type="caution">
    <text evidence="3">The sequence shown here is derived from an EMBL/GenBank/DDBJ whole genome shotgun (WGS) entry which is preliminary data.</text>
</comment>
<accession>A0A836LJ90</accession>
<dbReference type="PANTHER" id="PTHR12630">
    <property type="entry name" value="N-LINKED OLIGOSACCHARIDE PROCESSING"/>
    <property type="match status" value="1"/>
</dbReference>
<evidence type="ECO:0000256" key="2">
    <source>
        <dbReference type="SAM" id="Phobius"/>
    </source>
</evidence>
<feature type="region of interest" description="Disordered" evidence="1">
    <location>
        <begin position="172"/>
        <end position="225"/>
    </location>
</feature>
<keyword evidence="2" id="KW-1133">Transmembrane helix</keyword>
<reference evidence="3 4" key="1">
    <citation type="submission" date="2021-02" db="EMBL/GenBank/DDBJ databases">
        <title>Porcisia hertigi Genome sequencing and assembly.</title>
        <authorList>
            <person name="Almutairi H."/>
            <person name="Gatherer D."/>
        </authorList>
    </citation>
    <scope>NUCLEOTIDE SEQUENCE [LARGE SCALE GENOMIC DNA]</scope>
    <source>
        <strain evidence="3 4">C119</strain>
    </source>
</reference>
<dbReference type="GeneID" id="94292888"/>
<dbReference type="OrthoDB" id="28322at2759"/>
<dbReference type="GO" id="GO:0006491">
    <property type="term" value="P:N-glycan processing"/>
    <property type="evidence" value="ECO:0007669"/>
    <property type="project" value="TreeGrafter"/>
</dbReference>
<organism evidence="3 4">
    <name type="scientific">Porcisia hertigi</name>
    <dbReference type="NCBI Taxonomy" id="2761500"/>
    <lineage>
        <taxon>Eukaryota</taxon>
        <taxon>Discoba</taxon>
        <taxon>Euglenozoa</taxon>
        <taxon>Kinetoplastea</taxon>
        <taxon>Metakinetoplastina</taxon>
        <taxon>Trypanosomatida</taxon>
        <taxon>Trypanosomatidae</taxon>
        <taxon>Leishmaniinae</taxon>
        <taxon>Porcisia</taxon>
    </lineage>
</organism>